<dbReference type="Proteomes" id="UP000319980">
    <property type="component" value="Unassembled WGS sequence"/>
</dbReference>
<name>A0A5C5UCF2_9GAMM</name>
<evidence type="ECO:0000313" key="3">
    <source>
        <dbReference type="Proteomes" id="UP000319980"/>
    </source>
</evidence>
<dbReference type="Pfam" id="PF11672">
    <property type="entry name" value="DUF3268"/>
    <property type="match status" value="1"/>
</dbReference>
<reference evidence="2 3" key="1">
    <citation type="journal article" date="2008" name="Int. J. Syst. Evol. Microbiol.">
        <title>Luteimonas marina sp. nov., isolated from seawater.</title>
        <authorList>
            <person name="Baik K.S."/>
            <person name="Park S.C."/>
            <person name="Kim M.S."/>
            <person name="Kim E.M."/>
            <person name="Park C."/>
            <person name="Chun J."/>
            <person name="Seong C.N."/>
        </authorList>
    </citation>
    <scope>NUCLEOTIDE SEQUENCE [LARGE SCALE GENOMIC DNA]</scope>
    <source>
        <strain evidence="2 3">FR1330</strain>
    </source>
</reference>
<feature type="compositionally biased region" description="Basic and acidic residues" evidence="1">
    <location>
        <begin position="33"/>
        <end position="42"/>
    </location>
</feature>
<dbReference type="EMBL" id="VOHK01000001">
    <property type="protein sequence ID" value="TWT23626.1"/>
    <property type="molecule type" value="Genomic_DNA"/>
</dbReference>
<evidence type="ECO:0000256" key="1">
    <source>
        <dbReference type="SAM" id="MobiDB-lite"/>
    </source>
</evidence>
<comment type="caution">
    <text evidence="2">The sequence shown here is derived from an EMBL/GenBank/DDBJ whole genome shotgun (WGS) entry which is preliminary data.</text>
</comment>
<dbReference type="InterPro" id="IPR021686">
    <property type="entry name" value="DUF3268"/>
</dbReference>
<dbReference type="AlphaFoldDB" id="A0A5C5UCF2"/>
<sequence length="184" mass="21196">MVERPRRPHTGRVRHLVLAPRRGHQGRGGRWAGRADARADPRPVRLRRRRRPVRTRRERERAIPRVACPYCCRPAALLHSQSRGYPYPANWGPAWKCATCDACIRCYAGSERPLGSLANAETREWRRRAHAALDAFWRDGGMSRSAAYRWMAKAMGLTKAEAHIGRMDPEACRQLIELIGRRER</sequence>
<keyword evidence="3" id="KW-1185">Reference proteome</keyword>
<protein>
    <submittedName>
        <fullName evidence="2">Uncharacterized protein</fullName>
    </submittedName>
</protein>
<proteinExistence type="predicted"/>
<organism evidence="2 3">
    <name type="scientific">Luteimonas marina</name>
    <dbReference type="NCBI Taxonomy" id="488485"/>
    <lineage>
        <taxon>Bacteria</taxon>
        <taxon>Pseudomonadati</taxon>
        <taxon>Pseudomonadota</taxon>
        <taxon>Gammaproteobacteria</taxon>
        <taxon>Lysobacterales</taxon>
        <taxon>Lysobacteraceae</taxon>
        <taxon>Luteimonas</taxon>
    </lineage>
</organism>
<gene>
    <name evidence="2" type="ORF">FQY83_03075</name>
</gene>
<accession>A0A5C5UCF2</accession>
<evidence type="ECO:0000313" key="2">
    <source>
        <dbReference type="EMBL" id="TWT23626.1"/>
    </source>
</evidence>
<feature type="region of interest" description="Disordered" evidence="1">
    <location>
        <begin position="20"/>
        <end position="42"/>
    </location>
</feature>